<dbReference type="InterPro" id="IPR027417">
    <property type="entry name" value="P-loop_NTPase"/>
</dbReference>
<keyword evidence="6" id="KW-1185">Reference proteome</keyword>
<dbReference type="PANTHER" id="PTHR22942:SF66">
    <property type="entry name" value="RE19845P"/>
    <property type="match status" value="1"/>
</dbReference>
<organism evidence="5 6">
    <name type="scientific">Zasmidium cellare</name>
    <name type="common">Wine cellar mold</name>
    <name type="synonym">Racodium cellare</name>
    <dbReference type="NCBI Taxonomy" id="395010"/>
    <lineage>
        <taxon>Eukaryota</taxon>
        <taxon>Fungi</taxon>
        <taxon>Dikarya</taxon>
        <taxon>Ascomycota</taxon>
        <taxon>Pezizomycotina</taxon>
        <taxon>Dothideomycetes</taxon>
        <taxon>Dothideomycetidae</taxon>
        <taxon>Mycosphaerellales</taxon>
        <taxon>Mycosphaerellaceae</taxon>
        <taxon>Zasmidium</taxon>
    </lineage>
</organism>
<evidence type="ECO:0000256" key="2">
    <source>
        <dbReference type="ARBA" id="ARBA00022840"/>
    </source>
</evidence>
<dbReference type="Pfam" id="PF08423">
    <property type="entry name" value="Rad51"/>
    <property type="match status" value="1"/>
</dbReference>
<dbReference type="InterPro" id="IPR013632">
    <property type="entry name" value="Rad51_C"/>
</dbReference>
<evidence type="ECO:0000313" key="6">
    <source>
        <dbReference type="Proteomes" id="UP001305779"/>
    </source>
</evidence>
<name>A0ABR0EUG1_ZASCE</name>
<sequence>MTNLLTVLPDFDVADFSHIIPSLERALVSTADLLSLDALDVAKRAQVPPGEVKKLAQAVLDALHAELAQQPGRDQDLDGSRRGLADRWTTISTLDHALDFALGGGVARGHLTEIVGESAAGKTQFLLTLLLSSQLRDSEGGPQRSALYISTEAPLQTTRLTQILKNHPQLSSLPPGQKPSLSRVQSTHIHDVEAQEHILRYQVPVAIQRHNVGLLVIDSIAANYRAEFDKGGKSKSVEALAKRSQHLAQIGALLRNLAQTHNIAVVVANQVADRFTTIEPSTFTATSQSTQATRPASPMPSVPQQLPSQPAPSMLSTDDPFAIDHQQRFFTGWGDDPAITNLKTPSLGLTWTNQLSTRVALLKEPIYEEKAYNAGDERNLIGWKRSCKVVFSAWCGESKTDFEIWEGGIRTTSN</sequence>
<feature type="compositionally biased region" description="Low complexity" evidence="3">
    <location>
        <begin position="282"/>
        <end position="293"/>
    </location>
</feature>
<proteinExistence type="predicted"/>
<protein>
    <recommendedName>
        <fullName evidence="4">RecA family profile 1 domain-containing protein</fullName>
    </recommendedName>
</protein>
<evidence type="ECO:0000259" key="4">
    <source>
        <dbReference type="PROSITE" id="PS50162"/>
    </source>
</evidence>
<comment type="caution">
    <text evidence="5">The sequence shown here is derived from an EMBL/GenBank/DDBJ whole genome shotgun (WGS) entry which is preliminary data.</text>
</comment>
<dbReference type="InterPro" id="IPR020588">
    <property type="entry name" value="RecA_ATP-bd"/>
</dbReference>
<reference evidence="5 6" key="1">
    <citation type="journal article" date="2023" name="G3 (Bethesda)">
        <title>A chromosome-level genome assembly of Zasmidium syzygii isolated from banana leaves.</title>
        <authorList>
            <person name="van Westerhoven A.C."/>
            <person name="Mehrabi R."/>
            <person name="Talebi R."/>
            <person name="Steentjes M.B.F."/>
            <person name="Corcolon B."/>
            <person name="Chong P.A."/>
            <person name="Kema G.H.J."/>
            <person name="Seidl M.F."/>
        </authorList>
    </citation>
    <scope>NUCLEOTIDE SEQUENCE [LARGE SCALE GENOMIC DNA]</scope>
    <source>
        <strain evidence="5 6">P124</strain>
    </source>
</reference>
<evidence type="ECO:0000256" key="3">
    <source>
        <dbReference type="SAM" id="MobiDB-lite"/>
    </source>
</evidence>
<dbReference type="Gene3D" id="3.40.50.300">
    <property type="entry name" value="P-loop containing nucleotide triphosphate hydrolases"/>
    <property type="match status" value="1"/>
</dbReference>
<evidence type="ECO:0000313" key="5">
    <source>
        <dbReference type="EMBL" id="KAK4505269.1"/>
    </source>
</evidence>
<feature type="domain" description="RecA family profile 1" evidence="4">
    <location>
        <begin position="87"/>
        <end position="271"/>
    </location>
</feature>
<gene>
    <name evidence="5" type="ORF">PRZ48_003232</name>
</gene>
<evidence type="ECO:0000256" key="1">
    <source>
        <dbReference type="ARBA" id="ARBA00022741"/>
    </source>
</evidence>
<keyword evidence="2" id="KW-0067">ATP-binding</keyword>
<dbReference type="EMBL" id="JAXOVC010000002">
    <property type="protein sequence ID" value="KAK4505269.1"/>
    <property type="molecule type" value="Genomic_DNA"/>
</dbReference>
<feature type="region of interest" description="Disordered" evidence="3">
    <location>
        <begin position="282"/>
        <end position="313"/>
    </location>
</feature>
<accession>A0ABR0EUG1</accession>
<dbReference type="SUPFAM" id="SSF52540">
    <property type="entry name" value="P-loop containing nucleoside triphosphate hydrolases"/>
    <property type="match status" value="1"/>
</dbReference>
<dbReference type="PANTHER" id="PTHR22942">
    <property type="entry name" value="RECA/RAD51/RADA DNA STRAND-PAIRING FAMILY MEMBER"/>
    <property type="match status" value="1"/>
</dbReference>
<keyword evidence="1" id="KW-0547">Nucleotide-binding</keyword>
<dbReference type="Proteomes" id="UP001305779">
    <property type="component" value="Unassembled WGS sequence"/>
</dbReference>
<dbReference type="PROSITE" id="PS50162">
    <property type="entry name" value="RECA_2"/>
    <property type="match status" value="1"/>
</dbReference>